<dbReference type="InterPro" id="IPR000277">
    <property type="entry name" value="Cys/Met-Metab_PyrdxlP-dep_enz"/>
</dbReference>
<dbReference type="InterPro" id="IPR015422">
    <property type="entry name" value="PyrdxlP-dep_Trfase_small"/>
</dbReference>
<evidence type="ECO:0000256" key="1">
    <source>
        <dbReference type="ARBA" id="ARBA00001933"/>
    </source>
</evidence>
<evidence type="ECO:0000256" key="5">
    <source>
        <dbReference type="ARBA" id="ARBA00046315"/>
    </source>
</evidence>
<comment type="catalytic activity">
    <reaction evidence="7">
        <text>an S-substituted L-cysteine + H2O = a thiol + pyruvate + NH4(+)</text>
        <dbReference type="Rhea" id="RHEA:18121"/>
        <dbReference type="ChEBI" id="CHEBI:15361"/>
        <dbReference type="ChEBI" id="CHEBI:15377"/>
        <dbReference type="ChEBI" id="CHEBI:28938"/>
        <dbReference type="ChEBI" id="CHEBI:29256"/>
        <dbReference type="ChEBI" id="CHEBI:58717"/>
        <dbReference type="EC" id="4.4.1.13"/>
    </reaction>
</comment>
<accession>A0A6J4E634</accession>
<evidence type="ECO:0000256" key="4">
    <source>
        <dbReference type="ARBA" id="ARBA00023239"/>
    </source>
</evidence>
<dbReference type="NCBIfam" id="TIGR01324">
    <property type="entry name" value="cysta_beta_ly_B"/>
    <property type="match status" value="1"/>
</dbReference>
<evidence type="ECO:0000313" key="11">
    <source>
        <dbReference type="EMBL" id="GJN51935.1"/>
    </source>
</evidence>
<keyword evidence="13" id="KW-1185">Reference proteome</keyword>
<dbReference type="PROSITE" id="PS00868">
    <property type="entry name" value="CYS_MET_METAB_PP"/>
    <property type="match status" value="1"/>
</dbReference>
<protein>
    <submittedName>
        <fullName evidence="10">Cystathionine beta-lyase</fullName>
    </submittedName>
</protein>
<dbReference type="KEGG" id="ptw:TUM18999_28970"/>
<dbReference type="EMBL" id="BQKM01000003">
    <property type="protein sequence ID" value="GJN51935.1"/>
    <property type="molecule type" value="Genomic_DNA"/>
</dbReference>
<dbReference type="SUPFAM" id="SSF53383">
    <property type="entry name" value="PLP-dependent transferases"/>
    <property type="match status" value="1"/>
</dbReference>
<dbReference type="InterPro" id="IPR006233">
    <property type="entry name" value="Cys_b_lyase_bac"/>
</dbReference>
<evidence type="ECO:0000256" key="7">
    <source>
        <dbReference type="ARBA" id="ARBA00047625"/>
    </source>
</evidence>
<evidence type="ECO:0000313" key="13">
    <source>
        <dbReference type="Proteomes" id="UP001054892"/>
    </source>
</evidence>
<comment type="catalytic activity">
    <reaction evidence="6">
        <text>L,L-cystathionine + H2O = L-homocysteine + pyruvate + NH4(+)</text>
        <dbReference type="Rhea" id="RHEA:13965"/>
        <dbReference type="ChEBI" id="CHEBI:15361"/>
        <dbReference type="ChEBI" id="CHEBI:15377"/>
        <dbReference type="ChEBI" id="CHEBI:28938"/>
        <dbReference type="ChEBI" id="CHEBI:58161"/>
        <dbReference type="ChEBI" id="CHEBI:58199"/>
    </reaction>
</comment>
<comment type="pathway">
    <text evidence="5">Amino-acid biosynthesis; L-methionine biosynthesis via de novo pathway; L-homocysteine from L-cystathionine: step 1/1.</text>
</comment>
<dbReference type="PANTHER" id="PTHR43500">
    <property type="entry name" value="CYSTATHIONINE BETA-LYASE-RELATED"/>
    <property type="match status" value="1"/>
</dbReference>
<dbReference type="InterPro" id="IPR015421">
    <property type="entry name" value="PyrdxlP-dep_Trfase_major"/>
</dbReference>
<evidence type="ECO:0000256" key="6">
    <source>
        <dbReference type="ARBA" id="ARBA00047517"/>
    </source>
</evidence>
<dbReference type="PIRSF" id="PIRSF001434">
    <property type="entry name" value="CGS"/>
    <property type="match status" value="1"/>
</dbReference>
<dbReference type="InterPro" id="IPR015424">
    <property type="entry name" value="PyrdxlP-dep_Trfase"/>
</dbReference>
<dbReference type="AlphaFoldDB" id="A0A6J4E634"/>
<keyword evidence="3 8" id="KW-0663">Pyridoxal phosphate</keyword>
<evidence type="ECO:0000256" key="2">
    <source>
        <dbReference type="ARBA" id="ARBA00009077"/>
    </source>
</evidence>
<sequence length="393" mass="43280">MNKDDISKFDISTQLTMLGRDPAEQFGFVNAPLYKGSTIIYKTLDDIEARRSRFSYGTAGSPTIAHLEDAWTQLTGAEGTVLSSSGLGAVALALFSTTKAGDHILVPDSVYRPTRNFCNQMLARYGVTTTYYDPMIGADIERLIGPNTSTLFLEAPGSQTFEVQDVPAMVAIARRHGVKTILDNTWATPIFFRGHDHGIDLTVEAGTKYLGGHSDILLGLVTANQACWPALRATYDAMSMLPGAEDCMQALRGMRTLFLRLKEAERRGLELARWLSERPEVSRVLHPAFESCPGHAHWKRDFKGSSGLFSIVLAPGYSRDGLAAMLDNLSIFSMGFSWGGYESLVIPFDCRTYRTATHWQAEGFALRLQVGLEDMDDLKNDLARGFERLAAAS</sequence>
<reference evidence="10 12" key="1">
    <citation type="submission" date="2020-05" db="EMBL/GenBank/DDBJ databases">
        <title>Characterization of novel class B3 metallo-beta-lactamase from novel Pseudomonas species.</title>
        <authorList>
            <person name="Yamada K."/>
            <person name="Aoki K."/>
            <person name="Ishii Y."/>
        </authorList>
    </citation>
    <scope>NUCLEOTIDE SEQUENCE [LARGE SCALE GENOMIC DNA]</scope>
    <source>
        <strain evidence="10 12">TUM18999</strain>
        <strain evidence="11 13">TUM20286</strain>
    </source>
</reference>
<dbReference type="GO" id="GO:0019346">
    <property type="term" value="P:transsulfuration"/>
    <property type="evidence" value="ECO:0007669"/>
    <property type="project" value="InterPro"/>
</dbReference>
<dbReference type="PANTHER" id="PTHR43500:SF1">
    <property type="entry name" value="CYSTATHIONINE BETA-LYASE-RELATED"/>
    <property type="match status" value="1"/>
</dbReference>
<dbReference type="InterPro" id="IPR054542">
    <property type="entry name" value="Cys_met_metab_PP"/>
</dbReference>
<name>A0A6J4E634_9PSED</name>
<proteinExistence type="inferred from homology"/>
<dbReference type="Proteomes" id="UP001054892">
    <property type="component" value="Unassembled WGS sequence"/>
</dbReference>
<keyword evidence="4 10" id="KW-0456">Lyase</keyword>
<dbReference type="Pfam" id="PF01053">
    <property type="entry name" value="Cys_Met_Meta_PP"/>
    <property type="match status" value="1"/>
</dbReference>
<gene>
    <name evidence="10" type="primary">metC</name>
    <name evidence="10" type="ORF">TUM18999_28970</name>
    <name evidence="11" type="ORF">TUM20286_16870</name>
</gene>
<evidence type="ECO:0000256" key="9">
    <source>
        <dbReference type="RuleBase" id="RU362118"/>
    </source>
</evidence>
<comment type="similarity">
    <text evidence="2 9">Belongs to the trans-sulfuration enzymes family.</text>
</comment>
<dbReference type="GO" id="GO:0019450">
    <property type="term" value="P:L-cysteine catabolic process to pyruvate"/>
    <property type="evidence" value="ECO:0007669"/>
    <property type="project" value="TreeGrafter"/>
</dbReference>
<dbReference type="FunFam" id="3.40.640.10:FF:000046">
    <property type="entry name" value="Cystathionine gamma-lyase"/>
    <property type="match status" value="1"/>
</dbReference>
<dbReference type="GO" id="GO:0047804">
    <property type="term" value="F:cysteine-S-conjugate beta-lyase activity"/>
    <property type="evidence" value="ECO:0007669"/>
    <property type="project" value="UniProtKB-EC"/>
</dbReference>
<dbReference type="Gene3D" id="3.40.640.10">
    <property type="entry name" value="Type I PLP-dependent aspartate aminotransferase-like (Major domain)"/>
    <property type="match status" value="1"/>
</dbReference>
<evidence type="ECO:0000256" key="3">
    <source>
        <dbReference type="ARBA" id="ARBA00022898"/>
    </source>
</evidence>
<evidence type="ECO:0000256" key="8">
    <source>
        <dbReference type="PIRSR" id="PIRSR001434-2"/>
    </source>
</evidence>
<feature type="modified residue" description="N6-(pyridoxal phosphate)lysine" evidence="8">
    <location>
        <position position="208"/>
    </location>
</feature>
<dbReference type="EMBL" id="AP023189">
    <property type="protein sequence ID" value="BCG24706.1"/>
    <property type="molecule type" value="Genomic_DNA"/>
</dbReference>
<dbReference type="Gene3D" id="3.90.1150.10">
    <property type="entry name" value="Aspartate Aminotransferase, domain 1"/>
    <property type="match status" value="1"/>
</dbReference>
<organism evidence="10 12">
    <name type="scientific">Pseudomonas tohonis</name>
    <dbReference type="NCBI Taxonomy" id="2725477"/>
    <lineage>
        <taxon>Bacteria</taxon>
        <taxon>Pseudomonadati</taxon>
        <taxon>Pseudomonadota</taxon>
        <taxon>Gammaproteobacteria</taxon>
        <taxon>Pseudomonadales</taxon>
        <taxon>Pseudomonadaceae</taxon>
        <taxon>Pseudomonas</taxon>
    </lineage>
</organism>
<comment type="cofactor">
    <cofactor evidence="1 9">
        <name>pyridoxal 5'-phosphate</name>
        <dbReference type="ChEBI" id="CHEBI:597326"/>
    </cofactor>
</comment>
<evidence type="ECO:0000313" key="10">
    <source>
        <dbReference type="EMBL" id="BCG24706.1"/>
    </source>
</evidence>
<dbReference type="GO" id="GO:0030170">
    <property type="term" value="F:pyridoxal phosphate binding"/>
    <property type="evidence" value="ECO:0007669"/>
    <property type="project" value="InterPro"/>
</dbReference>
<dbReference type="Proteomes" id="UP000509383">
    <property type="component" value="Chromosome"/>
</dbReference>
<evidence type="ECO:0000313" key="12">
    <source>
        <dbReference type="Proteomes" id="UP000509383"/>
    </source>
</evidence>
<dbReference type="RefSeq" id="WP_173175876.1">
    <property type="nucleotide sequence ID" value="NZ_AP023189.1"/>
</dbReference>